<dbReference type="EMBL" id="BKCJ011816589">
    <property type="protein sequence ID" value="GFD55331.1"/>
    <property type="molecule type" value="Genomic_DNA"/>
</dbReference>
<comment type="caution">
    <text evidence="1">The sequence shown here is derived from an EMBL/GenBank/DDBJ whole genome shotgun (WGS) entry which is preliminary data.</text>
</comment>
<feature type="non-terminal residue" evidence="1">
    <location>
        <position position="1"/>
    </location>
</feature>
<dbReference type="InterPro" id="IPR036415">
    <property type="entry name" value="Lamin_tail_dom_sf"/>
</dbReference>
<proteinExistence type="predicted"/>
<feature type="non-terminal residue" evidence="1">
    <location>
        <position position="76"/>
    </location>
</feature>
<evidence type="ECO:0008006" key="2">
    <source>
        <dbReference type="Google" id="ProtNLM"/>
    </source>
</evidence>
<accession>A0A699XER1</accession>
<dbReference type="SUPFAM" id="SSF74853">
    <property type="entry name" value="Lamin A/C globular tail domain"/>
    <property type="match status" value="1"/>
</dbReference>
<protein>
    <recommendedName>
        <fullName evidence="2">LTD domain-containing protein</fullName>
    </recommendedName>
</protein>
<organism evidence="1">
    <name type="scientific">Tanacetum cinerariifolium</name>
    <name type="common">Dalmatian daisy</name>
    <name type="synonym">Chrysanthemum cinerariifolium</name>
    <dbReference type="NCBI Taxonomy" id="118510"/>
    <lineage>
        <taxon>Eukaryota</taxon>
        <taxon>Viridiplantae</taxon>
        <taxon>Streptophyta</taxon>
        <taxon>Embryophyta</taxon>
        <taxon>Tracheophyta</taxon>
        <taxon>Spermatophyta</taxon>
        <taxon>Magnoliopsida</taxon>
        <taxon>eudicotyledons</taxon>
        <taxon>Gunneridae</taxon>
        <taxon>Pentapetalae</taxon>
        <taxon>asterids</taxon>
        <taxon>campanulids</taxon>
        <taxon>Asterales</taxon>
        <taxon>Asteraceae</taxon>
        <taxon>Asteroideae</taxon>
        <taxon>Anthemideae</taxon>
        <taxon>Anthemidinae</taxon>
        <taxon>Tanacetum</taxon>
    </lineage>
</organism>
<gene>
    <name evidence="1" type="ORF">Tci_927300</name>
</gene>
<evidence type="ECO:0000313" key="1">
    <source>
        <dbReference type="EMBL" id="GFD55331.1"/>
    </source>
</evidence>
<sequence>GDLVVNEVLFNHRSGGVYFVELLNRSARYLNLQGYQLAMQKATSLGTCVISPAAACVLAPGQLLALTSDAGILQAQ</sequence>
<name>A0A699XER1_TANCI</name>
<reference evidence="1" key="1">
    <citation type="journal article" date="2019" name="Sci. Rep.">
        <title>Draft genome of Tanacetum cinerariifolium, the natural source of mosquito coil.</title>
        <authorList>
            <person name="Yamashiro T."/>
            <person name="Shiraishi A."/>
            <person name="Satake H."/>
            <person name="Nakayama K."/>
        </authorList>
    </citation>
    <scope>NUCLEOTIDE SEQUENCE</scope>
</reference>
<dbReference type="AlphaFoldDB" id="A0A699XER1"/>